<evidence type="ECO:0000256" key="3">
    <source>
        <dbReference type="ARBA" id="ARBA00022741"/>
    </source>
</evidence>
<dbReference type="GO" id="GO:0035556">
    <property type="term" value="P:intracellular signal transduction"/>
    <property type="evidence" value="ECO:0007669"/>
    <property type="project" value="InterPro"/>
</dbReference>
<evidence type="ECO:0000313" key="9">
    <source>
        <dbReference type="EMBL" id="MBV7260077.1"/>
    </source>
</evidence>
<dbReference type="PROSITE" id="PS50125">
    <property type="entry name" value="GUANYLATE_CYCLASE_2"/>
    <property type="match status" value="1"/>
</dbReference>
<dbReference type="SMART" id="SM00044">
    <property type="entry name" value="CYCc"/>
    <property type="match status" value="1"/>
</dbReference>
<keyword evidence="5 7" id="KW-0472">Membrane</keyword>
<evidence type="ECO:0000256" key="7">
    <source>
        <dbReference type="SAM" id="Phobius"/>
    </source>
</evidence>
<evidence type="ECO:0000313" key="10">
    <source>
        <dbReference type="Proteomes" id="UP001138681"/>
    </source>
</evidence>
<dbReference type="EMBL" id="JAGSPC010000002">
    <property type="protein sequence ID" value="MBV7260077.1"/>
    <property type="molecule type" value="Genomic_DNA"/>
</dbReference>
<dbReference type="PANTHER" id="PTHR45627:SF12">
    <property type="entry name" value="ADENYLATE CYCLASE TYPE 2"/>
    <property type="match status" value="1"/>
</dbReference>
<keyword evidence="4 7" id="KW-1133">Transmembrane helix</keyword>
<dbReference type="PANTHER" id="PTHR45627">
    <property type="entry name" value="ADENYLATE CYCLASE TYPE 1"/>
    <property type="match status" value="1"/>
</dbReference>
<dbReference type="GO" id="GO:0000166">
    <property type="term" value="F:nucleotide binding"/>
    <property type="evidence" value="ECO:0007669"/>
    <property type="project" value="UniProtKB-KW"/>
</dbReference>
<keyword evidence="2 7" id="KW-0812">Transmembrane</keyword>
<dbReference type="Pfam" id="PF00211">
    <property type="entry name" value="Guanylate_cyc"/>
    <property type="match status" value="1"/>
</dbReference>
<dbReference type="RefSeq" id="WP_218405462.1">
    <property type="nucleotide sequence ID" value="NZ_JAGSPC010000002.1"/>
</dbReference>
<comment type="caution">
    <text evidence="9">The sequence shown here is derived from an EMBL/GenBank/DDBJ whole genome shotgun (WGS) entry which is preliminary data.</text>
</comment>
<evidence type="ECO:0000256" key="4">
    <source>
        <dbReference type="ARBA" id="ARBA00022989"/>
    </source>
</evidence>
<organism evidence="9 10">
    <name type="scientific">Erythrobacter crassostreae</name>
    <dbReference type="NCBI Taxonomy" id="2828328"/>
    <lineage>
        <taxon>Bacteria</taxon>
        <taxon>Pseudomonadati</taxon>
        <taxon>Pseudomonadota</taxon>
        <taxon>Alphaproteobacteria</taxon>
        <taxon>Sphingomonadales</taxon>
        <taxon>Erythrobacteraceae</taxon>
        <taxon>Erythrobacter/Porphyrobacter group</taxon>
        <taxon>Erythrobacter</taxon>
    </lineage>
</organism>
<dbReference type="GO" id="GO:0016829">
    <property type="term" value="F:lyase activity"/>
    <property type="evidence" value="ECO:0007669"/>
    <property type="project" value="UniProtKB-KW"/>
</dbReference>
<comment type="subcellular location">
    <subcellularLocation>
        <location evidence="1">Membrane</location>
    </subcellularLocation>
</comment>
<dbReference type="CDD" id="cd07302">
    <property type="entry name" value="CHD"/>
    <property type="match status" value="1"/>
</dbReference>
<dbReference type="InterPro" id="IPR001054">
    <property type="entry name" value="A/G_cyclase"/>
</dbReference>
<keyword evidence="3" id="KW-0547">Nucleotide-binding</keyword>
<evidence type="ECO:0000259" key="8">
    <source>
        <dbReference type="PROSITE" id="PS50125"/>
    </source>
</evidence>
<dbReference type="GO" id="GO:0016020">
    <property type="term" value="C:membrane"/>
    <property type="evidence" value="ECO:0007669"/>
    <property type="project" value="UniProtKB-SubCell"/>
</dbReference>
<feature type="transmembrane region" description="Helical" evidence="7">
    <location>
        <begin position="84"/>
        <end position="104"/>
    </location>
</feature>
<accession>A0A9X1JQ49</accession>
<name>A0A9X1JQ49_9SPHN</name>
<keyword evidence="10" id="KW-1185">Reference proteome</keyword>
<dbReference type="Proteomes" id="UP001138681">
    <property type="component" value="Unassembled WGS sequence"/>
</dbReference>
<feature type="transmembrane region" description="Helical" evidence="7">
    <location>
        <begin position="116"/>
        <end position="135"/>
    </location>
</feature>
<sequence length="412" mass="44845">MLARFDDPAIERAYVASERDARIPGTRFLAAIGIVTLISYIGFNPMHFPIEGVLDYNLAAGPFILVLGGIIGLTFTRFYVDRPWIDLVIFSAMAVVMVMLIDALGSQADVTNISRLSMAVINLGILMVFASLGFVATTRYFLAWAIVLLALYAMFLLQADRGIVNKVYSFTNFTTFFTFACFVSWDIDRRARKTFAATLALEEERSKTEELLHNVLPEEVAKRLRQGETIADAYGDVSVIFVDIVGFSSLSKRLSPGHLVKTLNTVFGLADTSADRFGVEKVKTVGDAYLAVVGGHSSARRGPVDAINFAQDLITGVIKFSQESGIEVAVRVGIHTGNVVGGVVGSQRLAYDYWGNTMNIASRIEGVAAPNGIAVSEATYLGARDSALFTEPELMSLKGVGEMKVYRIVAED</sequence>
<feature type="transmembrane region" description="Helical" evidence="7">
    <location>
        <begin position="28"/>
        <end position="46"/>
    </location>
</feature>
<feature type="transmembrane region" description="Helical" evidence="7">
    <location>
        <begin position="58"/>
        <end position="78"/>
    </location>
</feature>
<feature type="domain" description="Guanylate cyclase" evidence="8">
    <location>
        <begin position="238"/>
        <end position="365"/>
    </location>
</feature>
<proteinExistence type="predicted"/>
<feature type="transmembrane region" description="Helical" evidence="7">
    <location>
        <begin position="167"/>
        <end position="185"/>
    </location>
</feature>
<gene>
    <name evidence="9" type="ORF">KCG46_10905</name>
</gene>
<dbReference type="AlphaFoldDB" id="A0A9X1JQ49"/>
<protein>
    <recommendedName>
        <fullName evidence="8">Guanylate cyclase domain-containing protein</fullName>
    </recommendedName>
</protein>
<feature type="transmembrane region" description="Helical" evidence="7">
    <location>
        <begin position="141"/>
        <end position="160"/>
    </location>
</feature>
<evidence type="ECO:0000256" key="2">
    <source>
        <dbReference type="ARBA" id="ARBA00022692"/>
    </source>
</evidence>
<evidence type="ECO:0000256" key="6">
    <source>
        <dbReference type="ARBA" id="ARBA00023239"/>
    </source>
</evidence>
<dbReference type="GO" id="GO:0009190">
    <property type="term" value="P:cyclic nucleotide biosynthetic process"/>
    <property type="evidence" value="ECO:0007669"/>
    <property type="project" value="InterPro"/>
</dbReference>
<evidence type="ECO:0000256" key="1">
    <source>
        <dbReference type="ARBA" id="ARBA00004370"/>
    </source>
</evidence>
<reference evidence="9" key="1">
    <citation type="submission" date="2021-04" db="EMBL/GenBank/DDBJ databases">
        <authorList>
            <person name="Pira H."/>
            <person name="Risdian C."/>
            <person name="Wink J."/>
        </authorList>
    </citation>
    <scope>NUCLEOTIDE SEQUENCE</scope>
    <source>
        <strain evidence="9">WH158</strain>
    </source>
</reference>
<keyword evidence="6" id="KW-0456">Lyase</keyword>
<evidence type="ECO:0000256" key="5">
    <source>
        <dbReference type="ARBA" id="ARBA00023136"/>
    </source>
</evidence>